<protein>
    <submittedName>
        <fullName evidence="2">Uncharacterized protein</fullName>
    </submittedName>
</protein>
<sequence>MTSAERFDERDVATIRLELEVNLISPPICAGSKPRDTSVVDPTGGNWPRADDGRVPGLGGRLGSTP</sequence>
<keyword evidence="3" id="KW-1185">Reference proteome</keyword>
<feature type="region of interest" description="Disordered" evidence="1">
    <location>
        <begin position="30"/>
        <end position="66"/>
    </location>
</feature>
<feature type="compositionally biased region" description="Gly residues" evidence="1">
    <location>
        <begin position="56"/>
        <end position="66"/>
    </location>
</feature>
<dbReference type="STRING" id="399497.BW733_13695"/>
<dbReference type="AlphaFoldDB" id="A0A1Q2D092"/>
<dbReference type="RefSeq" id="WP_077351299.1">
    <property type="nucleotide sequence ID" value="NZ_CP019607.1"/>
</dbReference>
<dbReference type="Proteomes" id="UP000188235">
    <property type="component" value="Chromosome"/>
</dbReference>
<organism evidence="2 3">
    <name type="scientific">Tessaracoccus flavescens</name>
    <dbReference type="NCBI Taxonomy" id="399497"/>
    <lineage>
        <taxon>Bacteria</taxon>
        <taxon>Bacillati</taxon>
        <taxon>Actinomycetota</taxon>
        <taxon>Actinomycetes</taxon>
        <taxon>Propionibacteriales</taxon>
        <taxon>Propionibacteriaceae</taxon>
        <taxon>Tessaracoccus</taxon>
    </lineage>
</organism>
<name>A0A1Q2D092_9ACTN</name>
<evidence type="ECO:0000313" key="2">
    <source>
        <dbReference type="EMBL" id="AQP51722.1"/>
    </source>
</evidence>
<accession>A0A1Q2D092</accession>
<dbReference type="OrthoDB" id="151996at2"/>
<reference evidence="2 3" key="1">
    <citation type="journal article" date="2008" name="Int. J. Syst. Evol. Microbiol.">
        <title>Tessaracoccus flavescens sp. nov., isolated from marine sediment.</title>
        <authorList>
            <person name="Lee D.W."/>
            <person name="Lee S.D."/>
        </authorList>
    </citation>
    <scope>NUCLEOTIDE SEQUENCE [LARGE SCALE GENOMIC DNA]</scope>
    <source>
        <strain evidence="2 3">SST-39T</strain>
    </source>
</reference>
<evidence type="ECO:0000256" key="1">
    <source>
        <dbReference type="SAM" id="MobiDB-lite"/>
    </source>
</evidence>
<proteinExistence type="predicted"/>
<evidence type="ECO:0000313" key="3">
    <source>
        <dbReference type="Proteomes" id="UP000188235"/>
    </source>
</evidence>
<dbReference type="EMBL" id="CP019607">
    <property type="protein sequence ID" value="AQP51722.1"/>
    <property type="molecule type" value="Genomic_DNA"/>
</dbReference>
<gene>
    <name evidence="2" type="ORF">BW733_13695</name>
</gene>
<dbReference type="KEGG" id="tfa:BW733_13695"/>